<dbReference type="InterPro" id="IPR036390">
    <property type="entry name" value="WH_DNA-bd_sf"/>
</dbReference>
<organism evidence="2 3">
    <name type="scientific">Candidatus Nealsonbacteria bacterium CG08_land_8_20_14_0_20_38_20</name>
    <dbReference type="NCBI Taxonomy" id="1974705"/>
    <lineage>
        <taxon>Bacteria</taxon>
        <taxon>Candidatus Nealsoniibacteriota</taxon>
    </lineage>
</organism>
<feature type="domain" description="Transcription regulator PadR N-terminal" evidence="1">
    <location>
        <begin position="20"/>
        <end position="85"/>
    </location>
</feature>
<dbReference type="Gene3D" id="1.10.10.10">
    <property type="entry name" value="Winged helix-like DNA-binding domain superfamily/Winged helix DNA-binding domain"/>
    <property type="match status" value="1"/>
</dbReference>
<evidence type="ECO:0000259" key="1">
    <source>
        <dbReference type="Pfam" id="PF03551"/>
    </source>
</evidence>
<gene>
    <name evidence="2" type="ORF">COT33_03030</name>
</gene>
<name>A0A2H0YL74_9BACT</name>
<dbReference type="PANTHER" id="PTHR43252:SF2">
    <property type="entry name" value="TRANSCRIPTION REGULATOR, PADR-LIKE FAMILY"/>
    <property type="match status" value="1"/>
</dbReference>
<proteinExistence type="predicted"/>
<dbReference type="AlphaFoldDB" id="A0A2H0YL74"/>
<dbReference type="Pfam" id="PF03551">
    <property type="entry name" value="PadR"/>
    <property type="match status" value="1"/>
</dbReference>
<reference evidence="3" key="1">
    <citation type="submission" date="2017-09" db="EMBL/GenBank/DDBJ databases">
        <title>Depth-based differentiation of microbial function through sediment-hosted aquifers and enrichment of novel symbionts in the deep terrestrial subsurface.</title>
        <authorList>
            <person name="Probst A.J."/>
            <person name="Ladd B."/>
            <person name="Jarett J.K."/>
            <person name="Geller-Mcgrath D.E."/>
            <person name="Sieber C.M.K."/>
            <person name="Emerson J.B."/>
            <person name="Anantharaman K."/>
            <person name="Thomas B.C."/>
            <person name="Malmstrom R."/>
            <person name="Stieglmeier M."/>
            <person name="Klingl A."/>
            <person name="Woyke T."/>
            <person name="Ryan C.M."/>
            <person name="Banfield J.F."/>
        </authorList>
    </citation>
    <scope>NUCLEOTIDE SEQUENCE [LARGE SCALE GENOMIC DNA]</scope>
</reference>
<dbReference type="PANTHER" id="PTHR43252">
    <property type="entry name" value="TRANSCRIPTIONAL REGULATOR YQJI"/>
    <property type="match status" value="1"/>
</dbReference>
<comment type="caution">
    <text evidence="2">The sequence shown here is derived from an EMBL/GenBank/DDBJ whole genome shotgun (WGS) entry which is preliminary data.</text>
</comment>
<dbReference type="Proteomes" id="UP000230088">
    <property type="component" value="Unassembled WGS sequence"/>
</dbReference>
<dbReference type="InterPro" id="IPR036388">
    <property type="entry name" value="WH-like_DNA-bd_sf"/>
</dbReference>
<sequence>MLPLDHLQKSNTIENLWIYILSLLREEEIHGWLFQLLVEKKFGFKPGKITSYRVLYRLEKDGFVKSRVKERRRTYQITKKGEEELIKAKGFYQKMLNVIK</sequence>
<dbReference type="SUPFAM" id="SSF46785">
    <property type="entry name" value="Winged helix' DNA-binding domain"/>
    <property type="match status" value="1"/>
</dbReference>
<dbReference type="EMBL" id="PEYD01000058">
    <property type="protein sequence ID" value="PIS39244.1"/>
    <property type="molecule type" value="Genomic_DNA"/>
</dbReference>
<evidence type="ECO:0000313" key="2">
    <source>
        <dbReference type="EMBL" id="PIS39244.1"/>
    </source>
</evidence>
<dbReference type="InterPro" id="IPR005149">
    <property type="entry name" value="Tscrpt_reg_PadR_N"/>
</dbReference>
<evidence type="ECO:0000313" key="3">
    <source>
        <dbReference type="Proteomes" id="UP000230088"/>
    </source>
</evidence>
<protein>
    <recommendedName>
        <fullName evidence="1">Transcription regulator PadR N-terminal domain-containing protein</fullName>
    </recommendedName>
</protein>
<accession>A0A2H0YL74</accession>